<sequence length="313" mass="33394">MKTNLTLASLATLLLSGAVYAQSPRQAVLAAESSFAEQVTKNGMKTAFIANASPTAMAVENGKLVEAQALWNSRSVKADTRMTWYPLLADVAQSGDLGYTTGPWTMLQNDRAQASGEYVKLWRKQADGQWKYVVDMKIERIGVPPSAPANVPAPRQLLAMATPSMAPTSVLLDLDSKFATAELLKPGATYQQYLSTEARLYRPGLSMMQGLAAVANMKNLEKGYIFAPTTGYLSAAGDLGYVLGTYRHPGDAKHPQESGTYVRIWRREAEAGWRLALEMFNSPAASAAPAGPAPVAQGVGTAPAAAPAPSNKQ</sequence>
<protein>
    <recommendedName>
        <fullName evidence="3">DUF4440 domain-containing protein</fullName>
    </recommendedName>
</protein>
<dbReference type="Gene3D" id="3.10.450.50">
    <property type="match status" value="2"/>
</dbReference>
<feature type="domain" description="DUF4440" evidence="3">
    <location>
        <begin position="172"/>
        <end position="275"/>
    </location>
</feature>
<keyword evidence="5" id="KW-1185">Reference proteome</keyword>
<gene>
    <name evidence="4" type="ORF">GCM10022409_48340</name>
</gene>
<dbReference type="InterPro" id="IPR027843">
    <property type="entry name" value="DUF4440"/>
</dbReference>
<evidence type="ECO:0000313" key="5">
    <source>
        <dbReference type="Proteomes" id="UP001501469"/>
    </source>
</evidence>
<dbReference type="InterPro" id="IPR032710">
    <property type="entry name" value="NTF2-like_dom_sf"/>
</dbReference>
<evidence type="ECO:0000313" key="4">
    <source>
        <dbReference type="EMBL" id="GAA4055473.1"/>
    </source>
</evidence>
<dbReference type="Proteomes" id="UP001501469">
    <property type="component" value="Unassembled WGS sequence"/>
</dbReference>
<proteinExistence type="predicted"/>
<evidence type="ECO:0000256" key="1">
    <source>
        <dbReference type="SAM" id="MobiDB-lite"/>
    </source>
</evidence>
<feature type="region of interest" description="Disordered" evidence="1">
    <location>
        <begin position="285"/>
        <end position="313"/>
    </location>
</feature>
<evidence type="ECO:0000259" key="3">
    <source>
        <dbReference type="Pfam" id="PF14534"/>
    </source>
</evidence>
<name>A0ABP7UYQ4_9BACT</name>
<reference evidence="5" key="1">
    <citation type="journal article" date="2019" name="Int. J. Syst. Evol. Microbiol.">
        <title>The Global Catalogue of Microorganisms (GCM) 10K type strain sequencing project: providing services to taxonomists for standard genome sequencing and annotation.</title>
        <authorList>
            <consortium name="The Broad Institute Genomics Platform"/>
            <consortium name="The Broad Institute Genome Sequencing Center for Infectious Disease"/>
            <person name="Wu L."/>
            <person name="Ma J."/>
        </authorList>
    </citation>
    <scope>NUCLEOTIDE SEQUENCE [LARGE SCALE GENOMIC DNA]</scope>
    <source>
        <strain evidence="5">JCM 17225</strain>
    </source>
</reference>
<accession>A0ABP7UYQ4</accession>
<feature type="signal peptide" evidence="2">
    <location>
        <begin position="1"/>
        <end position="21"/>
    </location>
</feature>
<dbReference type="RefSeq" id="WP_345059767.1">
    <property type="nucleotide sequence ID" value="NZ_BAABDK010000035.1"/>
</dbReference>
<dbReference type="EMBL" id="BAABDK010000035">
    <property type="protein sequence ID" value="GAA4055473.1"/>
    <property type="molecule type" value="Genomic_DNA"/>
</dbReference>
<dbReference type="SUPFAM" id="SSF54427">
    <property type="entry name" value="NTF2-like"/>
    <property type="match status" value="2"/>
</dbReference>
<comment type="caution">
    <text evidence="4">The sequence shown here is derived from an EMBL/GenBank/DDBJ whole genome shotgun (WGS) entry which is preliminary data.</text>
</comment>
<feature type="chain" id="PRO_5046342152" description="DUF4440 domain-containing protein" evidence="2">
    <location>
        <begin position="22"/>
        <end position="313"/>
    </location>
</feature>
<keyword evidence="2" id="KW-0732">Signal</keyword>
<dbReference type="Pfam" id="PF14534">
    <property type="entry name" value="DUF4440"/>
    <property type="match status" value="1"/>
</dbReference>
<evidence type="ECO:0000256" key="2">
    <source>
        <dbReference type="SAM" id="SignalP"/>
    </source>
</evidence>
<organism evidence="4 5">
    <name type="scientific">Hymenobacter glaciei</name>
    <dbReference type="NCBI Taxonomy" id="877209"/>
    <lineage>
        <taxon>Bacteria</taxon>
        <taxon>Pseudomonadati</taxon>
        <taxon>Bacteroidota</taxon>
        <taxon>Cytophagia</taxon>
        <taxon>Cytophagales</taxon>
        <taxon>Hymenobacteraceae</taxon>
        <taxon>Hymenobacter</taxon>
    </lineage>
</organism>